<organism evidence="2 3">
    <name type="scientific">Thermoactinomyces mirandus</name>
    <dbReference type="NCBI Taxonomy" id="2756294"/>
    <lineage>
        <taxon>Bacteria</taxon>
        <taxon>Bacillati</taxon>
        <taxon>Bacillota</taxon>
        <taxon>Bacilli</taxon>
        <taxon>Bacillales</taxon>
        <taxon>Thermoactinomycetaceae</taxon>
        <taxon>Thermoactinomyces</taxon>
    </lineage>
</organism>
<feature type="domain" description="Transposase IS116/IS110/IS902 C-terminal" evidence="1">
    <location>
        <begin position="2"/>
        <end position="42"/>
    </location>
</feature>
<dbReference type="GO" id="GO:0004803">
    <property type="term" value="F:transposase activity"/>
    <property type="evidence" value="ECO:0007669"/>
    <property type="project" value="InterPro"/>
</dbReference>
<dbReference type="GO" id="GO:0006313">
    <property type="term" value="P:DNA transposition"/>
    <property type="evidence" value="ECO:0007669"/>
    <property type="project" value="InterPro"/>
</dbReference>
<reference evidence="2 3" key="1">
    <citation type="submission" date="2020-07" db="EMBL/GenBank/DDBJ databases">
        <title>Thermoactinomyces phylogeny.</title>
        <authorList>
            <person name="Dunlap C."/>
        </authorList>
    </citation>
    <scope>NUCLEOTIDE SEQUENCE [LARGE SCALE GENOMIC DNA]</scope>
    <source>
        <strain evidence="2 3">AMNI-1</strain>
    </source>
</reference>
<evidence type="ECO:0000259" key="1">
    <source>
        <dbReference type="Pfam" id="PF02371"/>
    </source>
</evidence>
<protein>
    <submittedName>
        <fullName evidence="2">IS110 family transposase</fullName>
    </submittedName>
</protein>
<evidence type="ECO:0000313" key="3">
    <source>
        <dbReference type="Proteomes" id="UP000538292"/>
    </source>
</evidence>
<dbReference type="AlphaFoldDB" id="A0A7W2AQR7"/>
<keyword evidence="3" id="KW-1185">Reference proteome</keyword>
<name>A0A7W2AQR7_9BACL</name>
<evidence type="ECO:0000313" key="2">
    <source>
        <dbReference type="EMBL" id="MBA4601567.1"/>
    </source>
</evidence>
<sequence length="63" mass="6952">MLTIPGVGFITVAGFLSEVGDLQRYEHSRQIQKLAGLSLKENHEKRSPTLTSITVSMRFATCS</sequence>
<gene>
    <name evidence="2" type="ORF">H2C83_04365</name>
</gene>
<proteinExistence type="predicted"/>
<dbReference type="Proteomes" id="UP000538292">
    <property type="component" value="Unassembled WGS sequence"/>
</dbReference>
<dbReference type="InterPro" id="IPR003346">
    <property type="entry name" value="Transposase_20"/>
</dbReference>
<dbReference type="EMBL" id="JACEOL010000012">
    <property type="protein sequence ID" value="MBA4601567.1"/>
    <property type="molecule type" value="Genomic_DNA"/>
</dbReference>
<dbReference type="GO" id="GO:0003677">
    <property type="term" value="F:DNA binding"/>
    <property type="evidence" value="ECO:0007669"/>
    <property type="project" value="InterPro"/>
</dbReference>
<dbReference type="Pfam" id="PF02371">
    <property type="entry name" value="Transposase_20"/>
    <property type="match status" value="1"/>
</dbReference>
<accession>A0A7W2AQR7</accession>
<comment type="caution">
    <text evidence="2">The sequence shown here is derived from an EMBL/GenBank/DDBJ whole genome shotgun (WGS) entry which is preliminary data.</text>
</comment>